<gene>
    <name evidence="1" type="ORF">C1SCF055_LOCUS23149</name>
</gene>
<evidence type="ECO:0000313" key="3">
    <source>
        <dbReference type="Proteomes" id="UP001152797"/>
    </source>
</evidence>
<comment type="caution">
    <text evidence="1">The sequence shown here is derived from an EMBL/GenBank/DDBJ whole genome shotgun (WGS) entry which is preliminary data.</text>
</comment>
<evidence type="ECO:0000313" key="2">
    <source>
        <dbReference type="EMBL" id="CAL4784008.1"/>
    </source>
</evidence>
<keyword evidence="3" id="KW-1185">Reference proteome</keyword>
<dbReference type="EMBL" id="CAMXCT030002229">
    <property type="protein sequence ID" value="CAL4784008.1"/>
    <property type="molecule type" value="Genomic_DNA"/>
</dbReference>
<dbReference type="EMBL" id="CAMXCT020002229">
    <property type="protein sequence ID" value="CAL1150071.1"/>
    <property type="molecule type" value="Genomic_DNA"/>
</dbReference>
<name>A0A9P1G245_9DINO</name>
<sequence length="109" mass="11948">PPLMVIKRSEIRKISVTIPCGTYCETGAEQSLPLKYEVASLVFNTEADPVATIRGINGQAYIQLERQNMPGEEVKKKRGITNDLKIGDVVIGVESSVAVEEPTSKRAKF</sequence>
<dbReference type="OrthoDB" id="420855at2759"/>
<organism evidence="1">
    <name type="scientific">Cladocopium goreaui</name>
    <dbReference type="NCBI Taxonomy" id="2562237"/>
    <lineage>
        <taxon>Eukaryota</taxon>
        <taxon>Sar</taxon>
        <taxon>Alveolata</taxon>
        <taxon>Dinophyceae</taxon>
        <taxon>Suessiales</taxon>
        <taxon>Symbiodiniaceae</taxon>
        <taxon>Cladocopium</taxon>
    </lineage>
</organism>
<feature type="non-terminal residue" evidence="1">
    <location>
        <position position="1"/>
    </location>
</feature>
<evidence type="ECO:0000313" key="1">
    <source>
        <dbReference type="EMBL" id="CAI3996696.1"/>
    </source>
</evidence>
<proteinExistence type="predicted"/>
<dbReference type="AlphaFoldDB" id="A0A9P1G245"/>
<dbReference type="EMBL" id="CAMXCT010002229">
    <property type="protein sequence ID" value="CAI3996696.1"/>
    <property type="molecule type" value="Genomic_DNA"/>
</dbReference>
<protein>
    <submittedName>
        <fullName evidence="1">Uncharacterized protein</fullName>
    </submittedName>
</protein>
<reference evidence="2 3" key="2">
    <citation type="submission" date="2024-05" db="EMBL/GenBank/DDBJ databases">
        <authorList>
            <person name="Chen Y."/>
            <person name="Shah S."/>
            <person name="Dougan E. K."/>
            <person name="Thang M."/>
            <person name="Chan C."/>
        </authorList>
    </citation>
    <scope>NUCLEOTIDE SEQUENCE [LARGE SCALE GENOMIC DNA]</scope>
</reference>
<dbReference type="Proteomes" id="UP001152797">
    <property type="component" value="Unassembled WGS sequence"/>
</dbReference>
<feature type="non-terminal residue" evidence="1">
    <location>
        <position position="109"/>
    </location>
</feature>
<reference evidence="1" key="1">
    <citation type="submission" date="2022-10" db="EMBL/GenBank/DDBJ databases">
        <authorList>
            <person name="Chen Y."/>
            <person name="Dougan E. K."/>
            <person name="Chan C."/>
            <person name="Rhodes N."/>
            <person name="Thang M."/>
        </authorList>
    </citation>
    <scope>NUCLEOTIDE SEQUENCE</scope>
</reference>
<accession>A0A9P1G245</accession>